<evidence type="ECO:0000313" key="3">
    <source>
        <dbReference type="EMBL" id="MCF8587464.1"/>
    </source>
</evidence>
<feature type="compositionally biased region" description="Low complexity" evidence="1">
    <location>
        <begin position="375"/>
        <end position="388"/>
    </location>
</feature>
<comment type="caution">
    <text evidence="3">The sequence shown here is derived from an EMBL/GenBank/DDBJ whole genome shotgun (WGS) entry which is preliminary data.</text>
</comment>
<feature type="compositionally biased region" description="Acidic residues" evidence="1">
    <location>
        <begin position="441"/>
        <end position="451"/>
    </location>
</feature>
<evidence type="ECO:0000313" key="4">
    <source>
        <dbReference type="Proteomes" id="UP001200110"/>
    </source>
</evidence>
<evidence type="ECO:0000256" key="2">
    <source>
        <dbReference type="SAM" id="SignalP"/>
    </source>
</evidence>
<feature type="region of interest" description="Disordered" evidence="1">
    <location>
        <begin position="340"/>
        <end position="451"/>
    </location>
</feature>
<dbReference type="EMBL" id="JAKKOR010000002">
    <property type="protein sequence ID" value="MCF8587464.1"/>
    <property type="molecule type" value="Genomic_DNA"/>
</dbReference>
<protein>
    <submittedName>
        <fullName evidence="3">Uncharacterized protein</fullName>
    </submittedName>
</protein>
<proteinExistence type="predicted"/>
<sequence length="451" mass="44431">MKKSTLHKGLQATFASATLIAGGMAAPASAAETTALPTYSCDPGEGRTSDAVLKWSVDCSTATPSVIAQGADAILGLLAPDLGIKLGDLNKAIALPLDLGSQWDPSLLFPGSATISGSGFASAMGVGGTGTAIADYVLSGAIGIGGLGATGLAHANLGGFALAAGIGDAQANAKALPGGIALAVGLGNDATAIALGGVAAASGNGDLNEAQSICTAVYGSATVTDPTTGANLSSCTSVLFIFQKSQEGDGPVVYAIKNPLSLALGDPLKVLADFSAVQESLGIELPISKEIMELLGGNIIPKFTDDLIRIVMSDDGPKIETDLFGAKGTVTTAKSTVVAAKSAPTEAADAAAPGAAVGTEEVTVNTPAESDGTVDAPTETTPTETETAPSEDETVVEEAPAQETPADETPEAETSTDETSADETSADEAPADETPAPETPATEEDAASAAA</sequence>
<reference evidence="3 4" key="1">
    <citation type="submission" date="2022-01" db="EMBL/GenBank/DDBJ databases">
        <authorList>
            <person name="Huang Y."/>
        </authorList>
    </citation>
    <scope>NUCLEOTIDE SEQUENCE [LARGE SCALE GENOMIC DNA]</scope>
    <source>
        <strain evidence="3 4">HY366</strain>
    </source>
</reference>
<keyword evidence="4" id="KW-1185">Reference proteome</keyword>
<feature type="chain" id="PRO_5045286651" evidence="2">
    <location>
        <begin position="31"/>
        <end position="451"/>
    </location>
</feature>
<dbReference type="RefSeq" id="WP_236996702.1">
    <property type="nucleotide sequence ID" value="NZ_JAKKOR010000002.1"/>
</dbReference>
<organism evidence="3 4">
    <name type="scientific">Gordonia liuliyuniae</name>
    <dbReference type="NCBI Taxonomy" id="2911517"/>
    <lineage>
        <taxon>Bacteria</taxon>
        <taxon>Bacillati</taxon>
        <taxon>Actinomycetota</taxon>
        <taxon>Actinomycetes</taxon>
        <taxon>Mycobacteriales</taxon>
        <taxon>Gordoniaceae</taxon>
        <taxon>Gordonia</taxon>
    </lineage>
</organism>
<gene>
    <name evidence="3" type="ORF">L5G33_03155</name>
</gene>
<keyword evidence="2" id="KW-0732">Signal</keyword>
<accession>A0ABS9IPK5</accession>
<feature type="signal peptide" evidence="2">
    <location>
        <begin position="1"/>
        <end position="30"/>
    </location>
</feature>
<feature type="compositionally biased region" description="Low complexity" evidence="1">
    <location>
        <begin position="340"/>
        <end position="356"/>
    </location>
</feature>
<evidence type="ECO:0000256" key="1">
    <source>
        <dbReference type="SAM" id="MobiDB-lite"/>
    </source>
</evidence>
<feature type="compositionally biased region" description="Acidic residues" evidence="1">
    <location>
        <begin position="405"/>
        <end position="431"/>
    </location>
</feature>
<dbReference type="Proteomes" id="UP001200110">
    <property type="component" value="Unassembled WGS sequence"/>
</dbReference>
<name>A0ABS9IPK5_9ACTN</name>